<dbReference type="PaxDb" id="547559-Nmag_0169"/>
<reference evidence="2" key="4">
    <citation type="submission" date="2016-09" db="EMBL/GenBank/DDBJ databases">
        <authorList>
            <person name="Pfeiffer F."/>
        </authorList>
    </citation>
    <scope>NUCLEOTIDE SEQUENCE</scope>
    <source>
        <strain evidence="2">ATCC 43099</strain>
    </source>
</reference>
<protein>
    <submittedName>
        <fullName evidence="2">Uncharacterized protein</fullName>
    </submittedName>
</protein>
<reference evidence="3 5" key="3">
    <citation type="journal article" date="2014" name="PLoS Genet.">
        <title>Phylogenetically driven sequencing of extremely halophilic archaea reveals strategies for static and dynamic osmo-response.</title>
        <authorList>
            <person name="Becker E.A."/>
            <person name="Seitzer P.M."/>
            <person name="Tritt A."/>
            <person name="Larsen D."/>
            <person name="Krusor M."/>
            <person name="Yao A.I."/>
            <person name="Wu D."/>
            <person name="Madern D."/>
            <person name="Eisen J.A."/>
            <person name="Darling A.E."/>
            <person name="Facciotti M.T."/>
        </authorList>
    </citation>
    <scope>NUCLEOTIDE SEQUENCE [LARGE SCALE GENOMIC DNA]</scope>
    <source>
        <strain evidence="5">ATCC 43099 / DSM 3394 / CCM 3739 / CIP 104546 / IAM 13178 / JCM 8861 / NBRC 102185 / NCIMB 2190 / MS3</strain>
        <strain evidence="3">MS-3</strain>
    </source>
</reference>
<evidence type="ECO:0000313" key="2">
    <source>
        <dbReference type="EMBL" id="ADD03761.1"/>
    </source>
</evidence>
<feature type="compositionally biased region" description="Low complexity" evidence="1">
    <location>
        <begin position="30"/>
        <end position="42"/>
    </location>
</feature>
<dbReference type="AlphaFoldDB" id="D3SWG9"/>
<proteinExistence type="predicted"/>
<reference evidence="2 4" key="2">
    <citation type="journal article" date="2012" name="BMC Genomics">
        <title>A comparative genomics perspective on the genetic content of the alkaliphilic haloarchaeon Natrialba magadii ATCC 43099T.</title>
        <authorList>
            <person name="Siddaramappa S."/>
            <person name="Challacombe J.F."/>
            <person name="Decastro R.E."/>
            <person name="Pfeiffer F."/>
            <person name="Sastre D.E."/>
            <person name="Gimenez M.I."/>
            <person name="Paggi R.A."/>
            <person name="Detter J.C."/>
            <person name="Davenport K.W."/>
            <person name="Goodwin L.A."/>
            <person name="Kyrpides N."/>
            <person name="Tapia R."/>
            <person name="Pitluck S."/>
            <person name="Lucas S."/>
            <person name="Woyke T."/>
            <person name="Maupin-Furlow J.A."/>
        </authorList>
    </citation>
    <scope>NUCLEOTIDE SEQUENCE [LARGE SCALE GENOMIC DNA]</scope>
    <source>
        <strain evidence="2">ATCC 43099</strain>
        <strain evidence="4">ATCC 43099 / DSM 3394 / CCM 3739 / CIP 104546 / IAM 13178 / JCM 8861 / NBRC 102185 / NCIMB 2190 / MS3</strain>
    </source>
</reference>
<dbReference type="EMBL" id="AOHS01000008">
    <property type="protein sequence ID" value="ELY33816.1"/>
    <property type="molecule type" value="Genomic_DNA"/>
</dbReference>
<feature type="compositionally biased region" description="Basic and acidic residues" evidence="1">
    <location>
        <begin position="1"/>
        <end position="26"/>
    </location>
</feature>
<evidence type="ECO:0000313" key="5">
    <source>
        <dbReference type="Proteomes" id="UP000011543"/>
    </source>
</evidence>
<dbReference type="Proteomes" id="UP000011543">
    <property type="component" value="Unassembled WGS sequence"/>
</dbReference>
<sequence>MTDIDADRPAESTKTTVDHIESDGTRDSSTADAGTGDTETGGTDTGDGDATDPETRNADAPGSDTGNTDSDGADDGTSRSVEALNKLRKSVTNSRLGDAGAALSRAESRATEIARQSRLASIAGTWKHYVEQSYCYRWLTAEPDPDVIVIDLRETWTVGPVIRLLDWVIERLEVALESSGIAARGRQLGAAVRDQPIRLASLVLLPLVLLSLLVSVVLESAVSELLIALHIVGAGIAAVGTRARHSLDEVLETRVGRWLVAAFEPPEPPAQRDEPADSATEERTDDS</sequence>
<dbReference type="Proteomes" id="UP000001879">
    <property type="component" value="Chromosome"/>
</dbReference>
<feature type="region of interest" description="Disordered" evidence="1">
    <location>
        <begin position="1"/>
        <end position="78"/>
    </location>
</feature>
<evidence type="ECO:0000256" key="1">
    <source>
        <dbReference type="SAM" id="MobiDB-lite"/>
    </source>
</evidence>
<feature type="region of interest" description="Disordered" evidence="1">
    <location>
        <begin position="264"/>
        <end position="287"/>
    </location>
</feature>
<dbReference type="RefSeq" id="WP_004213575.1">
    <property type="nucleotide sequence ID" value="NC_013922.1"/>
</dbReference>
<keyword evidence="4" id="KW-1185">Reference proteome</keyword>
<dbReference type="EMBL" id="CP001932">
    <property type="protein sequence ID" value="ADD03761.1"/>
    <property type="molecule type" value="Genomic_DNA"/>
</dbReference>
<dbReference type="PATRIC" id="fig|547559.17.peg.242"/>
<dbReference type="GeneID" id="8822988"/>
<feature type="compositionally biased region" description="Basic and acidic residues" evidence="1">
    <location>
        <begin position="270"/>
        <end position="287"/>
    </location>
</feature>
<accession>D3SWG9</accession>
<organism evidence="2 4">
    <name type="scientific">Natrialba magadii (strain ATCC 43099 / DSM 3394 / CCM 3739 / CIP 104546 / IAM 13178 / JCM 8861 / NBRC 102185 / NCIMB 2190 / MS3)</name>
    <name type="common">Natronobacterium magadii</name>
    <dbReference type="NCBI Taxonomy" id="547559"/>
    <lineage>
        <taxon>Archaea</taxon>
        <taxon>Methanobacteriati</taxon>
        <taxon>Methanobacteriota</taxon>
        <taxon>Stenosarchaea group</taxon>
        <taxon>Halobacteria</taxon>
        <taxon>Halobacteriales</taxon>
        <taxon>Natrialbaceae</taxon>
        <taxon>Natrialba</taxon>
    </lineage>
</organism>
<reference evidence="4" key="1">
    <citation type="submission" date="2010-02" db="EMBL/GenBank/DDBJ databases">
        <title>Complete sequence of chromosome of Natrialba magadii ATCC 43099.</title>
        <authorList>
            <consortium name="US DOE Joint Genome Institute"/>
            <person name="Lucas S."/>
            <person name="Copeland A."/>
            <person name="Lapidus A."/>
            <person name="Cheng J.-F."/>
            <person name="Bruce D."/>
            <person name="Goodwin L."/>
            <person name="Pitluck S."/>
            <person name="Davenport K."/>
            <person name="Saunders E."/>
            <person name="Detter J.C."/>
            <person name="Han C."/>
            <person name="Tapia R."/>
            <person name="Land M."/>
            <person name="Hauser L."/>
            <person name="Kyrpides N."/>
            <person name="Mikhailova N."/>
            <person name="De Castro R.E."/>
            <person name="Maupin-Furlow J.A."/>
            <person name="Woyke T."/>
        </authorList>
    </citation>
    <scope>NUCLEOTIDE SEQUENCE [LARGE SCALE GENOMIC DNA]</scope>
    <source>
        <strain evidence="4">ATCC 43099 / DSM 3394 / CCM 3739 / CIP 104546 / IAM 13178 / JCM 8861 / NBRC 102185 / NCIMB 2190 / MS3</strain>
    </source>
</reference>
<dbReference type="KEGG" id="nmg:Nmag_0169"/>
<dbReference type="eggNOG" id="arCOG08161">
    <property type="taxonomic scope" value="Archaea"/>
</dbReference>
<gene>
    <name evidence="2" type="ordered locus">Nmag_0169</name>
    <name evidence="3" type="ORF">C500_01283</name>
</gene>
<evidence type="ECO:0000313" key="4">
    <source>
        <dbReference type="Proteomes" id="UP000001879"/>
    </source>
</evidence>
<evidence type="ECO:0000313" key="3">
    <source>
        <dbReference type="EMBL" id="ELY33816.1"/>
    </source>
</evidence>
<name>D3SWG9_NATMM</name>
<dbReference type="OrthoDB" id="170787at2157"/>
<dbReference type="HOGENOM" id="CLU_968441_0_0_2"/>